<protein>
    <submittedName>
        <fullName evidence="1">Uncharacterized protein</fullName>
    </submittedName>
</protein>
<comment type="caution">
    <text evidence="1">The sequence shown here is derived from an EMBL/GenBank/DDBJ whole genome shotgun (WGS) entry which is preliminary data.</text>
</comment>
<gene>
    <name evidence="1" type="ORF">LY79DRAFT_32744</name>
</gene>
<keyword evidence="2" id="KW-1185">Reference proteome</keyword>
<dbReference type="GeneID" id="85436712"/>
<name>A0AAD8Q6I2_9PEZI</name>
<accession>A0AAD8Q6I2</accession>
<dbReference type="AlphaFoldDB" id="A0AAD8Q6I2"/>
<organism evidence="1 2">
    <name type="scientific">Colletotrichum navitas</name>
    <dbReference type="NCBI Taxonomy" id="681940"/>
    <lineage>
        <taxon>Eukaryota</taxon>
        <taxon>Fungi</taxon>
        <taxon>Dikarya</taxon>
        <taxon>Ascomycota</taxon>
        <taxon>Pezizomycotina</taxon>
        <taxon>Sordariomycetes</taxon>
        <taxon>Hypocreomycetidae</taxon>
        <taxon>Glomerellales</taxon>
        <taxon>Glomerellaceae</taxon>
        <taxon>Colletotrichum</taxon>
        <taxon>Colletotrichum graminicola species complex</taxon>
    </lineage>
</organism>
<evidence type="ECO:0000313" key="1">
    <source>
        <dbReference type="EMBL" id="KAK1596835.1"/>
    </source>
</evidence>
<dbReference type="Proteomes" id="UP001230504">
    <property type="component" value="Unassembled WGS sequence"/>
</dbReference>
<proteinExistence type="predicted"/>
<evidence type="ECO:0000313" key="2">
    <source>
        <dbReference type="Proteomes" id="UP001230504"/>
    </source>
</evidence>
<reference evidence="1" key="1">
    <citation type="submission" date="2021-06" db="EMBL/GenBank/DDBJ databases">
        <title>Comparative genomics, transcriptomics and evolutionary studies reveal genomic signatures of adaptation to plant cell wall in hemibiotrophic fungi.</title>
        <authorList>
            <consortium name="DOE Joint Genome Institute"/>
            <person name="Baroncelli R."/>
            <person name="Diaz J.F."/>
            <person name="Benocci T."/>
            <person name="Peng M."/>
            <person name="Battaglia E."/>
            <person name="Haridas S."/>
            <person name="Andreopoulos W."/>
            <person name="Labutti K."/>
            <person name="Pangilinan J."/>
            <person name="Floch G.L."/>
            <person name="Makela M.R."/>
            <person name="Henrissat B."/>
            <person name="Grigoriev I.V."/>
            <person name="Crouch J.A."/>
            <person name="De Vries R.P."/>
            <person name="Sukno S.A."/>
            <person name="Thon M.R."/>
        </authorList>
    </citation>
    <scope>NUCLEOTIDE SEQUENCE</scope>
    <source>
        <strain evidence="1">CBS 125086</strain>
    </source>
</reference>
<dbReference type="RefSeq" id="XP_060417672.1">
    <property type="nucleotide sequence ID" value="XM_060552472.1"/>
</dbReference>
<dbReference type="EMBL" id="JAHLJV010000010">
    <property type="protein sequence ID" value="KAK1596835.1"/>
    <property type="molecule type" value="Genomic_DNA"/>
</dbReference>
<sequence>MWFVRGSNRIGREWSEGGKNYFGLRGQEVLSRCLMTALPKNPLGGGGSACRWVLGARNQMIWGGLGTAWGCEGKGISSHPSAVHCTMETSRGCSENVCFHPLRGDQRQVIQGWIKYRMHLALCAMAQGGRNVSLGGTYQRYL</sequence>